<evidence type="ECO:0000256" key="2">
    <source>
        <dbReference type="PROSITE-ProRule" id="PRU00087"/>
    </source>
</evidence>
<dbReference type="InterPro" id="IPR017868">
    <property type="entry name" value="Filamin/ABP280_repeat-like"/>
</dbReference>
<dbReference type="Gene3D" id="2.120.10.30">
    <property type="entry name" value="TolB, C-terminal domain"/>
    <property type="match status" value="2"/>
</dbReference>
<dbReference type="EMBL" id="CAJNOC010000006">
    <property type="protein sequence ID" value="CAF0704326.1"/>
    <property type="molecule type" value="Genomic_DNA"/>
</dbReference>
<feature type="repeat" description="NHL" evidence="3">
    <location>
        <begin position="567"/>
        <end position="610"/>
    </location>
</feature>
<dbReference type="Gene3D" id="2.60.40.10">
    <property type="entry name" value="Immunoglobulins"/>
    <property type="match status" value="1"/>
</dbReference>
<dbReference type="PANTHER" id="PTHR24104:SF57">
    <property type="entry name" value="BEE-MILK PROTEIN"/>
    <property type="match status" value="1"/>
</dbReference>
<reference evidence="5" key="1">
    <citation type="submission" date="2021-02" db="EMBL/GenBank/DDBJ databases">
        <authorList>
            <person name="Nowell W R."/>
        </authorList>
    </citation>
    <scope>NUCLEOTIDE SEQUENCE</scope>
    <source>
        <strain evidence="5">Ploen Becks lab</strain>
    </source>
</reference>
<feature type="repeat" description="Filamin" evidence="2">
    <location>
        <begin position="241"/>
        <end position="293"/>
    </location>
</feature>
<name>A0A813LVL4_9BILA</name>
<dbReference type="Pfam" id="PF00630">
    <property type="entry name" value="Filamin"/>
    <property type="match status" value="1"/>
</dbReference>
<feature type="repeat" description="NHL" evidence="3">
    <location>
        <begin position="658"/>
        <end position="700"/>
    </location>
</feature>
<evidence type="ECO:0000313" key="5">
    <source>
        <dbReference type="EMBL" id="CAF0704326.1"/>
    </source>
</evidence>
<dbReference type="Proteomes" id="UP000663879">
    <property type="component" value="Unassembled WGS sequence"/>
</dbReference>
<protein>
    <submittedName>
        <fullName evidence="5">Uncharacterized protein</fullName>
    </submittedName>
</protein>
<evidence type="ECO:0000256" key="4">
    <source>
        <dbReference type="SAM" id="MobiDB-lite"/>
    </source>
</evidence>
<dbReference type="OrthoDB" id="342730at2759"/>
<dbReference type="PROSITE" id="PS51125">
    <property type="entry name" value="NHL"/>
    <property type="match status" value="5"/>
</dbReference>
<dbReference type="AlphaFoldDB" id="A0A813LVL4"/>
<comment type="caution">
    <text evidence="5">The sequence shown here is derived from an EMBL/GenBank/DDBJ whole genome shotgun (WGS) entry which is preliminary data.</text>
</comment>
<dbReference type="InterPro" id="IPR013783">
    <property type="entry name" value="Ig-like_fold"/>
</dbReference>
<dbReference type="InterPro" id="IPR011042">
    <property type="entry name" value="6-blade_b-propeller_TolB-like"/>
</dbReference>
<dbReference type="GO" id="GO:0043161">
    <property type="term" value="P:proteasome-mediated ubiquitin-dependent protein catabolic process"/>
    <property type="evidence" value="ECO:0007669"/>
    <property type="project" value="TreeGrafter"/>
</dbReference>
<evidence type="ECO:0000256" key="3">
    <source>
        <dbReference type="PROSITE-ProRule" id="PRU00504"/>
    </source>
</evidence>
<dbReference type="FunFam" id="2.40.10.500:FF:000001">
    <property type="entry name" value="tripartite motif-containing protein 3-like"/>
    <property type="match status" value="1"/>
</dbReference>
<feature type="repeat" description="NHL" evidence="3">
    <location>
        <begin position="430"/>
        <end position="472"/>
    </location>
</feature>
<dbReference type="PANTHER" id="PTHR24104">
    <property type="entry name" value="E3 UBIQUITIN-PROTEIN LIGASE NHLRC1-RELATED"/>
    <property type="match status" value="1"/>
</dbReference>
<feature type="region of interest" description="Disordered" evidence="4">
    <location>
        <begin position="367"/>
        <end position="410"/>
    </location>
</feature>
<feature type="repeat" description="NHL" evidence="3">
    <location>
        <begin position="520"/>
        <end position="563"/>
    </location>
</feature>
<proteinExistence type="predicted"/>
<dbReference type="InterPro" id="IPR001258">
    <property type="entry name" value="NHL_repeat"/>
</dbReference>
<dbReference type="GO" id="GO:0000209">
    <property type="term" value="P:protein polyubiquitination"/>
    <property type="evidence" value="ECO:0007669"/>
    <property type="project" value="TreeGrafter"/>
</dbReference>
<organism evidence="5 6">
    <name type="scientific">Brachionus calyciflorus</name>
    <dbReference type="NCBI Taxonomy" id="104777"/>
    <lineage>
        <taxon>Eukaryota</taxon>
        <taxon>Metazoa</taxon>
        <taxon>Spiralia</taxon>
        <taxon>Gnathifera</taxon>
        <taxon>Rotifera</taxon>
        <taxon>Eurotatoria</taxon>
        <taxon>Monogononta</taxon>
        <taxon>Pseudotrocha</taxon>
        <taxon>Ploima</taxon>
        <taxon>Brachionidae</taxon>
        <taxon>Brachionus</taxon>
    </lineage>
</organism>
<dbReference type="InterPro" id="IPR014756">
    <property type="entry name" value="Ig_E-set"/>
</dbReference>
<keyword evidence="6" id="KW-1185">Reference proteome</keyword>
<sequence length="700" mass="79024">MPNNAMDNGFLNINPLIDTEFKQIIQNEKIPSHKTDLLIKLHENYKKIESKLIESFEQIRNLLETRQTNLLNDLNRIYKDKKLYIETNSENLSPKFDTDLIDFEFNDTVNILEHLKLSGVNTRLINSEYSNFNKIKNIHLNDLVNNLGKILTKDFEKCPNVLLNLDYSISGRGLKKCVENVEQFFSLKFKNRDGSCSPGNYSSFLDIYIIRSDVDAQLKQTNNTKPNEFQNRLFSSKKNIITKPERIDCECKLECISDGVYEVKYKLNKKGTYSLNILVNKKHIANSPYKLICSEKVNRTHEPFDSSTPIKSPSINSFKEPLDKDIKQVTRAKPVSTRLVKGSIIPAKKSSSSNLLLPNNFKKSSAHLNVPKIKKSESKSNLPSSNDNSIISSAHSNLSDSLSDPTSPRLSKSNIQNLNEIFNKEEDDFLFQIGRRGRSVSEFMNPQAVCATSESIYVTDSNNQKIDVFSHSGEFKFSMETQISSNLKLVKRPCGIVSGLDKILVVDYEFKCVNVFEENGKFVKKICQNKLLGPKGICLNKASMNQIVVADSKANAVCIFDADGKFLHKFGHQGSKNENFSGPQYVACMSNGDICVTDFYNHCIKIFDKSGNFKFSFGSNGSNQGQFNGPTGIAVDSNDNIIIVDWGNSRVQVFDKHGSFIRYIRCEINQLYGPQDLAVINNTIAIADSGNHCVKIFEYS</sequence>
<keyword evidence="1" id="KW-0677">Repeat</keyword>
<gene>
    <name evidence="5" type="ORF">OXX778_LOCUS138</name>
</gene>
<evidence type="ECO:0000313" key="6">
    <source>
        <dbReference type="Proteomes" id="UP000663879"/>
    </source>
</evidence>
<feature type="repeat" description="NHL" evidence="3">
    <location>
        <begin position="614"/>
        <end position="657"/>
    </location>
</feature>
<accession>A0A813LVL4</accession>
<dbReference type="Pfam" id="PF01436">
    <property type="entry name" value="NHL"/>
    <property type="match status" value="3"/>
</dbReference>
<dbReference type="PROSITE" id="PS50194">
    <property type="entry name" value="FILAMIN_REPEAT"/>
    <property type="match status" value="1"/>
</dbReference>
<dbReference type="GO" id="GO:0061630">
    <property type="term" value="F:ubiquitin protein ligase activity"/>
    <property type="evidence" value="ECO:0007669"/>
    <property type="project" value="TreeGrafter"/>
</dbReference>
<dbReference type="InterPro" id="IPR050952">
    <property type="entry name" value="TRIM-NHL_E3_ligases"/>
</dbReference>
<dbReference type="SUPFAM" id="SSF81296">
    <property type="entry name" value="E set domains"/>
    <property type="match status" value="1"/>
</dbReference>
<dbReference type="SUPFAM" id="SSF101898">
    <property type="entry name" value="NHL repeat"/>
    <property type="match status" value="1"/>
</dbReference>
<feature type="compositionally biased region" description="Low complexity" evidence="4">
    <location>
        <begin position="388"/>
        <end position="404"/>
    </location>
</feature>
<evidence type="ECO:0000256" key="1">
    <source>
        <dbReference type="ARBA" id="ARBA00022737"/>
    </source>
</evidence>